<feature type="region of interest" description="Disordered" evidence="1">
    <location>
        <begin position="245"/>
        <end position="276"/>
    </location>
</feature>
<evidence type="ECO:0000256" key="1">
    <source>
        <dbReference type="SAM" id="MobiDB-lite"/>
    </source>
</evidence>
<comment type="caution">
    <text evidence="3">The sequence shown here is derived from an EMBL/GenBank/DDBJ whole genome shotgun (WGS) entry which is preliminary data.</text>
</comment>
<name>D6U8Z2_KTERA</name>
<keyword evidence="2" id="KW-1133">Transmembrane helix</keyword>
<gene>
    <name evidence="3" type="ORF">Krac_0057</name>
</gene>
<feature type="region of interest" description="Disordered" evidence="1">
    <location>
        <begin position="213"/>
        <end position="233"/>
    </location>
</feature>
<keyword evidence="2" id="KW-0812">Transmembrane</keyword>
<feature type="transmembrane region" description="Helical" evidence="2">
    <location>
        <begin position="77"/>
        <end position="97"/>
    </location>
</feature>
<sequence>MERIQTGIKLFFWFAFLAFLGASIPHVAYFFRAFEPLGGADDNWWWIESYGIAVSIDLTVFLLSVTVAQLHRQGRSLGLIVSVWAFILALSGLSWFINYKYAMHFINTSMISPTKVTLPFINILIPDVNPVIASCFQVLAIAYTWISDKIAADEKPKTAAELEAEANELASISVQKQRIAAIKKENNVTAFGGLIDTGADVFGHFKSRVLKTSTDVQSPAPEAINEQSKEATTEELELLELQSKSVEEDNQNDNQSQLESGENVPEIDNQNSTLQGLSGRSTISIEEAATILQCEIKTVKALRASGKLKTAAKNNERITVASIKSYAESREKVNQRPRTRRTEPQLRAVK</sequence>
<evidence type="ECO:0000313" key="3">
    <source>
        <dbReference type="EMBL" id="EFH79547.1"/>
    </source>
</evidence>
<dbReference type="STRING" id="485913.Krac_0057"/>
<evidence type="ECO:0000256" key="2">
    <source>
        <dbReference type="SAM" id="Phobius"/>
    </source>
</evidence>
<dbReference type="RefSeq" id="WP_007923720.1">
    <property type="nucleotide sequence ID" value="NZ_ADVG01000008.1"/>
</dbReference>
<accession>D6U8Z2</accession>
<evidence type="ECO:0000313" key="4">
    <source>
        <dbReference type="Proteomes" id="UP000004508"/>
    </source>
</evidence>
<protein>
    <submittedName>
        <fullName evidence="3">Uncharacterized protein</fullName>
    </submittedName>
</protein>
<organism evidence="3 4">
    <name type="scientific">Ktedonobacter racemifer DSM 44963</name>
    <dbReference type="NCBI Taxonomy" id="485913"/>
    <lineage>
        <taxon>Bacteria</taxon>
        <taxon>Bacillati</taxon>
        <taxon>Chloroflexota</taxon>
        <taxon>Ktedonobacteria</taxon>
        <taxon>Ktedonobacterales</taxon>
        <taxon>Ktedonobacteraceae</taxon>
        <taxon>Ktedonobacter</taxon>
    </lineage>
</organism>
<reference evidence="3 4" key="1">
    <citation type="journal article" date="2011" name="Stand. Genomic Sci.">
        <title>Non-contiguous finished genome sequence and contextual data of the filamentous soil bacterium Ktedonobacter racemifer type strain (SOSP1-21).</title>
        <authorList>
            <person name="Chang Y.J."/>
            <person name="Land M."/>
            <person name="Hauser L."/>
            <person name="Chertkov O."/>
            <person name="Del Rio T.G."/>
            <person name="Nolan M."/>
            <person name="Copeland A."/>
            <person name="Tice H."/>
            <person name="Cheng J.F."/>
            <person name="Lucas S."/>
            <person name="Han C."/>
            <person name="Goodwin L."/>
            <person name="Pitluck S."/>
            <person name="Ivanova N."/>
            <person name="Ovchinikova G."/>
            <person name="Pati A."/>
            <person name="Chen A."/>
            <person name="Palaniappan K."/>
            <person name="Mavromatis K."/>
            <person name="Liolios K."/>
            <person name="Brettin T."/>
            <person name="Fiebig A."/>
            <person name="Rohde M."/>
            <person name="Abt B."/>
            <person name="Goker M."/>
            <person name="Detter J.C."/>
            <person name="Woyke T."/>
            <person name="Bristow J."/>
            <person name="Eisen J.A."/>
            <person name="Markowitz V."/>
            <person name="Hugenholtz P."/>
            <person name="Kyrpides N.C."/>
            <person name="Klenk H.P."/>
            <person name="Lapidus A."/>
        </authorList>
    </citation>
    <scope>NUCLEOTIDE SEQUENCE [LARGE SCALE GENOMIC DNA]</scope>
    <source>
        <strain evidence="4">DSM 44963</strain>
    </source>
</reference>
<feature type="compositionally biased region" description="Basic and acidic residues" evidence="1">
    <location>
        <begin position="327"/>
        <end position="344"/>
    </location>
</feature>
<keyword evidence="2" id="KW-0472">Membrane</keyword>
<dbReference type="InParanoid" id="D6U8Z2"/>
<dbReference type="OrthoDB" id="151264at2"/>
<proteinExistence type="predicted"/>
<dbReference type="Proteomes" id="UP000004508">
    <property type="component" value="Unassembled WGS sequence"/>
</dbReference>
<feature type="transmembrane region" description="Helical" evidence="2">
    <location>
        <begin position="12"/>
        <end position="31"/>
    </location>
</feature>
<feature type="transmembrane region" description="Helical" evidence="2">
    <location>
        <begin position="43"/>
        <end position="65"/>
    </location>
</feature>
<feature type="region of interest" description="Disordered" evidence="1">
    <location>
        <begin position="326"/>
        <end position="350"/>
    </location>
</feature>
<keyword evidence="4" id="KW-1185">Reference proteome</keyword>
<dbReference type="EMBL" id="ADVG01000008">
    <property type="protein sequence ID" value="EFH79547.1"/>
    <property type="molecule type" value="Genomic_DNA"/>
</dbReference>
<dbReference type="AlphaFoldDB" id="D6U8Z2"/>